<evidence type="ECO:0000313" key="2">
    <source>
        <dbReference type="Proteomes" id="UP000041254"/>
    </source>
</evidence>
<name>A0A0G4ETK5_VITBC</name>
<dbReference type="VEuPathDB" id="CryptoDB:Vbra_13202"/>
<evidence type="ECO:0008006" key="3">
    <source>
        <dbReference type="Google" id="ProtNLM"/>
    </source>
</evidence>
<dbReference type="InParanoid" id="A0A0G4ETK5"/>
<dbReference type="Proteomes" id="UP000041254">
    <property type="component" value="Unassembled WGS sequence"/>
</dbReference>
<gene>
    <name evidence="1" type="ORF">Vbra_13202</name>
</gene>
<evidence type="ECO:0000313" key="1">
    <source>
        <dbReference type="EMBL" id="CEM01572.1"/>
    </source>
</evidence>
<organism evidence="1 2">
    <name type="scientific">Vitrella brassicaformis (strain CCMP3155)</name>
    <dbReference type="NCBI Taxonomy" id="1169540"/>
    <lineage>
        <taxon>Eukaryota</taxon>
        <taxon>Sar</taxon>
        <taxon>Alveolata</taxon>
        <taxon>Colpodellida</taxon>
        <taxon>Vitrellaceae</taxon>
        <taxon>Vitrella</taxon>
    </lineage>
</organism>
<dbReference type="EMBL" id="CDMY01000305">
    <property type="protein sequence ID" value="CEM01572.1"/>
    <property type="molecule type" value="Genomic_DNA"/>
</dbReference>
<dbReference type="AlphaFoldDB" id="A0A0G4ETK5"/>
<reference evidence="1 2" key="1">
    <citation type="submission" date="2014-11" db="EMBL/GenBank/DDBJ databases">
        <authorList>
            <person name="Zhu J."/>
            <person name="Qi W."/>
            <person name="Song R."/>
        </authorList>
    </citation>
    <scope>NUCLEOTIDE SEQUENCE [LARGE SCALE GENOMIC DNA]</scope>
</reference>
<proteinExistence type="predicted"/>
<protein>
    <recommendedName>
        <fullName evidence="3">F-box domain-containing protein</fullName>
    </recommendedName>
</protein>
<keyword evidence="2" id="KW-1185">Reference proteome</keyword>
<sequence>MWEGLPPAPLTEIILSLPGPAALTDLRNMVCVCSPWHQHVQQTPERAIIRPLYINDGLSADPSMMHAYEGLQRGAAPSWMDVCRVCYSTMSKARDGVAPVMVRHDGDARSRLVSRAQKGLFDVRSSLCCFVDTERLDVLVENLRDGTAREWVYRSARGDAPEKVERKVRDVEIFPVIESLVLTVTVEQTDSSGDDDMATWKEVWALDGSELRWSFGPFVQYFVFLNLQEASPPSPPVFACTTSRSDHCFVLNANTGAPTFALPLSTTSLPPHPAPSPASTAAAMLSQLMQQGSTRRDGEEDHHLTDRCQSFKLTNCAFPPSVYLAVWSTQWDTSELGTMQLQQQQEGSTAASTTAHIDIWDVQRARRISRLALPRDTMLTDVELSAHHVIASDDLGNIHTWRLSPHTPATSTSRQEGGCGYTQLVVGDGTAVSRLYADEGVVAWEREASVEHEGTQQEGPTSCEEIRLKWTGWRGGLPPWQRMIREDGVLPTAVIRLPLVGIQGKVSHFGLLCGRILVLETFARRMATRRRTGRNSHHVYLIHLGQLRRRQLGGHAAGQQEEQDDVATHTTPPCAFAEAERQDDQQGVELASGLVLGEMEAFCLRPDGQLVESRLDR</sequence>
<accession>A0A0G4ETK5</accession>